<dbReference type="EMBL" id="CAJPDS010000006">
    <property type="protein sequence ID" value="CAF9908134.1"/>
    <property type="molecule type" value="Genomic_DNA"/>
</dbReference>
<reference evidence="5" key="1">
    <citation type="submission" date="2021-03" db="EMBL/GenBank/DDBJ databases">
        <authorList>
            <person name="Tagirdzhanova G."/>
        </authorList>
    </citation>
    <scope>NUCLEOTIDE SEQUENCE</scope>
</reference>
<evidence type="ECO:0000313" key="6">
    <source>
        <dbReference type="Proteomes" id="UP000664521"/>
    </source>
</evidence>
<evidence type="ECO:0000256" key="1">
    <source>
        <dbReference type="PROSITE-ProRule" id="PRU00042"/>
    </source>
</evidence>
<dbReference type="Pfam" id="PF26082">
    <property type="entry name" value="zf-C2H2_AcuF"/>
    <property type="match status" value="1"/>
</dbReference>
<proteinExistence type="predicted"/>
<sequence>MEDRLQPPTSDNSIADHVHAALESFRLLLSDSAQSNEQDDIRNNKAVFNALKESYGRFRVWCANIGAHRRDKTSLDYRLRGSAQIKLNIIKMVEDLREILLEASSSFSQDGRSSDAINPESPSDSDSDPETKHGTGSVSVTHIECNAVDIQQAIDCLYRASMDLQRQKTANRYDKCSDIDISFFEPFDVNYTRQKFPAAKEFLLQRLGKAISRRRQWLKYREQHASKLGQFLDPADNLIDSASILSETTATTFEIPTGAIEHDSSLGSGLTSGGSQSLGSEPTISTLAATFNLTSLRRVQSRSTIATETTYATTLGDEGRLRMPDIPDAGLDTRPFECPYCHHIVSVPTTHAWMRHVYRDLQPYVCTFEGCSIGEETYESRHRWFNHEMQSHYRVWSCLGHCSEVFQIREELEEHVRAHMERNIPPAQLEIFVDMAARYPDRLHTQFECPLCASEIAGAASLEKHLGRHLEGLALFALPYPESASNEASESGDSDDPEVPAIQSESLDIDIATASTDVFGMDIEAQALAQGQILPLLVDSALKVLNSRISPILIDYWIKDIPKDKVKELCDALSTRPGSPETVFESWSSKAAVVSAVKVYLYKLPTPLLNPQFVNKFYIFQGMDDRKIKRISFIRYLILNLKPSAYSTLSAIIGHLTVLLAKKSKQKIQELTKPLALCLTRSGELQSMLLVHLILRHASSIFASHRPPNQVADVMAFDDWHQFYNLTDKDIQSMNGEDVETQILLHEIVRTVRRTNERLHALQTVHRSPALHALAGFPEERLGLQNLFKIADQLKDNYTILSKQLQIRQQEEGPWITGFSDIFNAWMWVFKSRDLHHNYLEQLSITRNAIKIADLNAMAVTDNPPTGEDSKVGSLLECLTSPLSNIQQCRLLLVAVFDNMWEMTRWALHQIEETAKQTEHDHLMHAIEFLDLFAYNSKFLINIGKEDMIIEQNTKVPITSQFNLHSPNRIAVHEGSVYMSTTHDRFKIIKAVEGRLFDDYFILAHRRWEERKTGSANINVTYIIKDNPLPFDDKFQVNVDYNLMTKLMYFGEYVMATNNPDNRGTLYPFEVFHPQVGTILLYSATAVGRSQWCNALGQSPKGKKIITPLISVRQTDVSTARP</sequence>
<dbReference type="Pfam" id="PF00620">
    <property type="entry name" value="RhoGAP"/>
    <property type="match status" value="1"/>
</dbReference>
<dbReference type="OrthoDB" id="20872at2759"/>
<dbReference type="PROSITE" id="PS50157">
    <property type="entry name" value="ZINC_FINGER_C2H2_2"/>
    <property type="match status" value="1"/>
</dbReference>
<dbReference type="PANTHER" id="PTHR35391:SF7">
    <property type="entry name" value="C2H2-TYPE DOMAIN-CONTAINING PROTEIN"/>
    <property type="match status" value="1"/>
</dbReference>
<evidence type="ECO:0000256" key="2">
    <source>
        <dbReference type="SAM" id="MobiDB-lite"/>
    </source>
</evidence>
<name>A0A8H3EKC5_9LECA</name>
<evidence type="ECO:0000313" key="5">
    <source>
        <dbReference type="EMBL" id="CAF9908134.1"/>
    </source>
</evidence>
<dbReference type="InterPro" id="IPR000198">
    <property type="entry name" value="RhoGAP_dom"/>
</dbReference>
<dbReference type="InterPro" id="IPR008936">
    <property type="entry name" value="Rho_GTPase_activation_prot"/>
</dbReference>
<comment type="caution">
    <text evidence="5">The sequence shown here is derived from an EMBL/GenBank/DDBJ whole genome shotgun (WGS) entry which is preliminary data.</text>
</comment>
<evidence type="ECO:0000259" key="3">
    <source>
        <dbReference type="PROSITE" id="PS50157"/>
    </source>
</evidence>
<dbReference type="AlphaFoldDB" id="A0A8H3EKC5"/>
<keyword evidence="6" id="KW-1185">Reference proteome</keyword>
<dbReference type="GO" id="GO:0007165">
    <property type="term" value="P:signal transduction"/>
    <property type="evidence" value="ECO:0007669"/>
    <property type="project" value="InterPro"/>
</dbReference>
<evidence type="ECO:0000259" key="4">
    <source>
        <dbReference type="PROSITE" id="PS50238"/>
    </source>
</evidence>
<organism evidence="5 6">
    <name type="scientific">Heterodermia speciosa</name>
    <dbReference type="NCBI Taxonomy" id="116794"/>
    <lineage>
        <taxon>Eukaryota</taxon>
        <taxon>Fungi</taxon>
        <taxon>Dikarya</taxon>
        <taxon>Ascomycota</taxon>
        <taxon>Pezizomycotina</taxon>
        <taxon>Lecanoromycetes</taxon>
        <taxon>OSLEUM clade</taxon>
        <taxon>Lecanoromycetidae</taxon>
        <taxon>Caliciales</taxon>
        <taxon>Physciaceae</taxon>
        <taxon>Heterodermia</taxon>
    </lineage>
</organism>
<dbReference type="SMART" id="SM00355">
    <property type="entry name" value="ZnF_C2H2"/>
    <property type="match status" value="3"/>
</dbReference>
<keyword evidence="1" id="KW-0479">Metal-binding</keyword>
<dbReference type="InterPro" id="IPR013087">
    <property type="entry name" value="Znf_C2H2_type"/>
</dbReference>
<feature type="domain" description="C2H2-type" evidence="3">
    <location>
        <begin position="396"/>
        <end position="424"/>
    </location>
</feature>
<dbReference type="GO" id="GO:0008270">
    <property type="term" value="F:zinc ion binding"/>
    <property type="evidence" value="ECO:0007669"/>
    <property type="project" value="UniProtKB-KW"/>
</dbReference>
<gene>
    <name evidence="5" type="ORF">HETSPECPRED_007994</name>
</gene>
<feature type="domain" description="Rho-GAP" evidence="4">
    <location>
        <begin position="521"/>
        <end position="702"/>
    </location>
</feature>
<keyword evidence="1" id="KW-0862">Zinc</keyword>
<protein>
    <recommendedName>
        <fullName evidence="7">C2H2-type domain-containing protein</fullName>
    </recommendedName>
</protein>
<evidence type="ECO:0008006" key="7">
    <source>
        <dbReference type="Google" id="ProtNLM"/>
    </source>
</evidence>
<dbReference type="PROSITE" id="PS00028">
    <property type="entry name" value="ZINC_FINGER_C2H2_1"/>
    <property type="match status" value="2"/>
</dbReference>
<dbReference type="InterPro" id="IPR058925">
    <property type="entry name" value="zf-C2H2_AcuF"/>
</dbReference>
<dbReference type="PROSITE" id="PS50238">
    <property type="entry name" value="RHOGAP"/>
    <property type="match status" value="1"/>
</dbReference>
<keyword evidence="1" id="KW-0863">Zinc-finger</keyword>
<dbReference type="Gene3D" id="1.10.555.10">
    <property type="entry name" value="Rho GTPase activation protein"/>
    <property type="match status" value="1"/>
</dbReference>
<dbReference type="SMART" id="SM00324">
    <property type="entry name" value="RhoGAP"/>
    <property type="match status" value="1"/>
</dbReference>
<dbReference type="PANTHER" id="PTHR35391">
    <property type="entry name" value="C2H2-TYPE DOMAIN-CONTAINING PROTEIN-RELATED"/>
    <property type="match status" value="1"/>
</dbReference>
<dbReference type="SUPFAM" id="SSF48350">
    <property type="entry name" value="GTPase activation domain, GAP"/>
    <property type="match status" value="1"/>
</dbReference>
<dbReference type="Proteomes" id="UP000664521">
    <property type="component" value="Unassembled WGS sequence"/>
</dbReference>
<feature type="region of interest" description="Disordered" evidence="2">
    <location>
        <begin position="108"/>
        <end position="136"/>
    </location>
</feature>
<accession>A0A8H3EKC5</accession>